<reference evidence="1 2" key="1">
    <citation type="journal article" date="2019" name="Commun. Biol.">
        <title>The bagworm genome reveals a unique fibroin gene that provides high tensile strength.</title>
        <authorList>
            <person name="Kono N."/>
            <person name="Nakamura H."/>
            <person name="Ohtoshi R."/>
            <person name="Tomita M."/>
            <person name="Numata K."/>
            <person name="Arakawa K."/>
        </authorList>
    </citation>
    <scope>NUCLEOTIDE SEQUENCE [LARGE SCALE GENOMIC DNA]</scope>
</reference>
<comment type="caution">
    <text evidence="1">The sequence shown here is derived from an EMBL/GenBank/DDBJ whole genome shotgun (WGS) entry which is preliminary data.</text>
</comment>
<sequence>MRRGGPAVSVATLQARVFARCAVHTQRRCRAGRGLNEMKKLQEVDWVAVRKDGFNIFTKLIRTKDPREAECAQEVPVPGKQKLAFRIGAFFDYADYGMGRFERQRHIKAAHILKIIVTKKYVAKDVREIRIHAQLSTTGKRLAPIGKRHSRIDKVEQQSHIFSAFASRRSRKIRTEINKSVSNISAKNVSTAFPLRSTPLCDTDVKVNTK</sequence>
<protein>
    <submittedName>
        <fullName evidence="1">Uncharacterized protein</fullName>
    </submittedName>
</protein>
<name>A0A4C1SYV7_EUMVA</name>
<gene>
    <name evidence="1" type="ORF">EVAR_73135_1</name>
</gene>
<dbReference type="OrthoDB" id="3900342at2759"/>
<keyword evidence="2" id="KW-1185">Reference proteome</keyword>
<evidence type="ECO:0000313" key="2">
    <source>
        <dbReference type="Proteomes" id="UP000299102"/>
    </source>
</evidence>
<organism evidence="1 2">
    <name type="scientific">Eumeta variegata</name>
    <name type="common">Bagworm moth</name>
    <name type="synonym">Eumeta japonica</name>
    <dbReference type="NCBI Taxonomy" id="151549"/>
    <lineage>
        <taxon>Eukaryota</taxon>
        <taxon>Metazoa</taxon>
        <taxon>Ecdysozoa</taxon>
        <taxon>Arthropoda</taxon>
        <taxon>Hexapoda</taxon>
        <taxon>Insecta</taxon>
        <taxon>Pterygota</taxon>
        <taxon>Neoptera</taxon>
        <taxon>Endopterygota</taxon>
        <taxon>Lepidoptera</taxon>
        <taxon>Glossata</taxon>
        <taxon>Ditrysia</taxon>
        <taxon>Tineoidea</taxon>
        <taxon>Psychidae</taxon>
        <taxon>Oiketicinae</taxon>
        <taxon>Eumeta</taxon>
    </lineage>
</organism>
<proteinExistence type="predicted"/>
<accession>A0A4C1SYV7</accession>
<evidence type="ECO:0000313" key="1">
    <source>
        <dbReference type="EMBL" id="GBP06460.1"/>
    </source>
</evidence>
<dbReference type="EMBL" id="BGZK01004039">
    <property type="protein sequence ID" value="GBP06460.1"/>
    <property type="molecule type" value="Genomic_DNA"/>
</dbReference>
<dbReference type="AlphaFoldDB" id="A0A4C1SYV7"/>
<dbReference type="Proteomes" id="UP000299102">
    <property type="component" value="Unassembled WGS sequence"/>
</dbReference>